<comment type="caution">
    <text evidence="2">The sequence shown here is derived from an EMBL/GenBank/DDBJ whole genome shotgun (WGS) entry which is preliminary data.</text>
</comment>
<evidence type="ECO:0000259" key="1">
    <source>
        <dbReference type="Pfam" id="PF16363"/>
    </source>
</evidence>
<name>A0ABP8W330_9MICO</name>
<proteinExistence type="predicted"/>
<gene>
    <name evidence="2" type="ORF">GCM10025780_23500</name>
</gene>
<dbReference type="InterPro" id="IPR016040">
    <property type="entry name" value="NAD(P)-bd_dom"/>
</dbReference>
<reference evidence="3" key="1">
    <citation type="journal article" date="2019" name="Int. J. Syst. Evol. Microbiol.">
        <title>The Global Catalogue of Microorganisms (GCM) 10K type strain sequencing project: providing services to taxonomists for standard genome sequencing and annotation.</title>
        <authorList>
            <consortium name="The Broad Institute Genomics Platform"/>
            <consortium name="The Broad Institute Genome Sequencing Center for Infectious Disease"/>
            <person name="Wu L."/>
            <person name="Ma J."/>
        </authorList>
    </citation>
    <scope>NUCLEOTIDE SEQUENCE [LARGE SCALE GENOMIC DNA]</scope>
    <source>
        <strain evidence="3">JCM 18956</strain>
    </source>
</reference>
<feature type="domain" description="NAD(P)-binding" evidence="1">
    <location>
        <begin position="18"/>
        <end position="318"/>
    </location>
</feature>
<dbReference type="InterPro" id="IPR036291">
    <property type="entry name" value="NAD(P)-bd_dom_sf"/>
</dbReference>
<keyword evidence="3" id="KW-1185">Reference proteome</keyword>
<dbReference type="SUPFAM" id="SSF51735">
    <property type="entry name" value="NAD(P)-binding Rossmann-fold domains"/>
    <property type="match status" value="1"/>
</dbReference>
<dbReference type="PANTHER" id="PTHR43000">
    <property type="entry name" value="DTDP-D-GLUCOSE 4,6-DEHYDRATASE-RELATED"/>
    <property type="match status" value="1"/>
</dbReference>
<dbReference type="InterPro" id="IPR045869">
    <property type="entry name" value="Arna-like_SDR_e"/>
</dbReference>
<dbReference type="Gene3D" id="3.90.25.10">
    <property type="entry name" value="UDP-galactose 4-epimerase, domain 1"/>
    <property type="match status" value="1"/>
</dbReference>
<protein>
    <submittedName>
        <fullName evidence="2">NAD-dependent 4,6-dehydratase LegB</fullName>
    </submittedName>
</protein>
<evidence type="ECO:0000313" key="2">
    <source>
        <dbReference type="EMBL" id="GAA4677925.1"/>
    </source>
</evidence>
<dbReference type="Proteomes" id="UP001501295">
    <property type="component" value="Unassembled WGS sequence"/>
</dbReference>
<accession>A0ABP8W330</accession>
<sequence length="334" mass="35959">MTVSAPHFIDHYSGSTVLLTGAEGFIGSTLVDELLAAGASVRALCHYKPYAEAGYLARHRDNPRVRMLVGDVRDPQVVDTAVDGVSTVFHLAALVGIPYSYEAPDSYVQTNVVGTHHVAAACRRHGARLVHTSTSEVYGSARSVPIGEDHVLQPQSPYSASKIAADALALSYWHSFETPVAVCRPFNTYGPRQSPRAVIPAILTQLRAGAEEIRLGALTTTRDFTYSTDTARGFLAVGASDAALGRAVNLGTGREIAIGPLAEKLIEMTGSDARIVVDETRLRPEGSEVDRLLSDNRLAQRIAGWQPEVGLEEGLERTWRWILSKPPTASAYAV</sequence>
<dbReference type="Pfam" id="PF16363">
    <property type="entry name" value="GDP_Man_Dehyd"/>
    <property type="match status" value="1"/>
</dbReference>
<organism evidence="2 3">
    <name type="scientific">Frondihabitans cladoniiphilus</name>
    <dbReference type="NCBI Taxonomy" id="715785"/>
    <lineage>
        <taxon>Bacteria</taxon>
        <taxon>Bacillati</taxon>
        <taxon>Actinomycetota</taxon>
        <taxon>Actinomycetes</taxon>
        <taxon>Micrococcales</taxon>
        <taxon>Microbacteriaceae</taxon>
        <taxon>Frondihabitans</taxon>
    </lineage>
</organism>
<dbReference type="CDD" id="cd05257">
    <property type="entry name" value="Arna_like_SDR_e"/>
    <property type="match status" value="1"/>
</dbReference>
<dbReference type="EMBL" id="BAABLM010000004">
    <property type="protein sequence ID" value="GAA4677925.1"/>
    <property type="molecule type" value="Genomic_DNA"/>
</dbReference>
<dbReference type="RefSeq" id="WP_345376069.1">
    <property type="nucleotide sequence ID" value="NZ_BAABLM010000004.1"/>
</dbReference>
<evidence type="ECO:0000313" key="3">
    <source>
        <dbReference type="Proteomes" id="UP001501295"/>
    </source>
</evidence>
<dbReference type="Gene3D" id="3.40.50.720">
    <property type="entry name" value="NAD(P)-binding Rossmann-like Domain"/>
    <property type="match status" value="1"/>
</dbReference>